<dbReference type="AlphaFoldDB" id="A0AA36H408"/>
<accession>A0AA36H408</accession>
<feature type="region of interest" description="Disordered" evidence="1">
    <location>
        <begin position="58"/>
        <end position="79"/>
    </location>
</feature>
<gene>
    <name evidence="2" type="ORF">CYNAS_LOCUS15252</name>
</gene>
<organism evidence="2 3">
    <name type="scientific">Cylicocyclus nassatus</name>
    <name type="common">Nematode worm</name>
    <dbReference type="NCBI Taxonomy" id="53992"/>
    <lineage>
        <taxon>Eukaryota</taxon>
        <taxon>Metazoa</taxon>
        <taxon>Ecdysozoa</taxon>
        <taxon>Nematoda</taxon>
        <taxon>Chromadorea</taxon>
        <taxon>Rhabditida</taxon>
        <taxon>Rhabditina</taxon>
        <taxon>Rhabditomorpha</taxon>
        <taxon>Strongyloidea</taxon>
        <taxon>Strongylidae</taxon>
        <taxon>Cylicocyclus</taxon>
    </lineage>
</organism>
<keyword evidence="3" id="KW-1185">Reference proteome</keyword>
<dbReference type="EMBL" id="CATQJL010000305">
    <property type="protein sequence ID" value="CAJ0603269.1"/>
    <property type="molecule type" value="Genomic_DNA"/>
</dbReference>
<feature type="compositionally biased region" description="Basic and acidic residues" evidence="1">
    <location>
        <begin position="61"/>
        <end position="70"/>
    </location>
</feature>
<evidence type="ECO:0000313" key="3">
    <source>
        <dbReference type="Proteomes" id="UP001176961"/>
    </source>
</evidence>
<comment type="caution">
    <text evidence="2">The sequence shown here is derived from an EMBL/GenBank/DDBJ whole genome shotgun (WGS) entry which is preliminary data.</text>
</comment>
<dbReference type="Proteomes" id="UP001176961">
    <property type="component" value="Unassembled WGS sequence"/>
</dbReference>
<reference evidence="2" key="1">
    <citation type="submission" date="2023-07" db="EMBL/GenBank/DDBJ databases">
        <authorList>
            <consortium name="CYATHOMIX"/>
        </authorList>
    </citation>
    <scope>NUCLEOTIDE SEQUENCE</scope>
    <source>
        <strain evidence="2">N/A</strain>
    </source>
</reference>
<evidence type="ECO:0000256" key="1">
    <source>
        <dbReference type="SAM" id="MobiDB-lite"/>
    </source>
</evidence>
<proteinExistence type="predicted"/>
<sequence length="79" mass="9089">MLAYFLEGRKDLEGLVESNPPVVNAHHPTIMTTNRYQTKWVAGFIGAAESQGISNVWTNHDYTRSKENRKMQQKNTRKP</sequence>
<name>A0AA36H408_CYLNA</name>
<protein>
    <submittedName>
        <fullName evidence="2">Uncharacterized protein</fullName>
    </submittedName>
</protein>
<evidence type="ECO:0000313" key="2">
    <source>
        <dbReference type="EMBL" id="CAJ0603269.1"/>
    </source>
</evidence>